<organism evidence="3 4">
    <name type="scientific">Uliginosibacterium silvisoli</name>
    <dbReference type="NCBI Taxonomy" id="3114758"/>
    <lineage>
        <taxon>Bacteria</taxon>
        <taxon>Pseudomonadati</taxon>
        <taxon>Pseudomonadota</taxon>
        <taxon>Betaproteobacteria</taxon>
        <taxon>Rhodocyclales</taxon>
        <taxon>Zoogloeaceae</taxon>
        <taxon>Uliginosibacterium</taxon>
    </lineage>
</organism>
<comment type="caution">
    <text evidence="3">The sequence shown here is derived from an EMBL/GenBank/DDBJ whole genome shotgun (WGS) entry which is preliminary data.</text>
</comment>
<dbReference type="InterPro" id="IPR017740">
    <property type="entry name" value="TssA-like"/>
</dbReference>
<proteinExistence type="predicted"/>
<evidence type="ECO:0000313" key="3">
    <source>
        <dbReference type="EMBL" id="MEC5387271.1"/>
    </source>
</evidence>
<sequence>MTINSAADISLLLKPVSEAEPAGSDMSFSSEFDAIQEARRADDASLDQGEWVTTLKEADWPDALQRTTALLSRQTKDLRLASWYTEASAKTHGVSGMARGFALIAGLLDEFWDTLHPLADDGDMEQRIGNLSWLITRSVQLTPELPLVRSGAQRYGTQDLDIARAHQLQLERSPDSEATPRVTLQQFKAAQRATPRSFYEQLLLDCAAASEAANKLAEATDRRLGLDGPSFTPLKSALENYTDTVQRIARESGVIESSATTPPAEAQIDDISDGATTMDERNAGTGSTGGTTGGPIRSRAQALQQLRQVADFFRRTEPHSPVAYLADKAANWGEMPLHVWLKTVLKDEGSIARFEDLLGFEDTSDSA</sequence>
<reference evidence="3 4" key="1">
    <citation type="submission" date="2024-01" db="EMBL/GenBank/DDBJ databases">
        <title>Uliginosibacterium soil sp. nov.</title>
        <authorList>
            <person name="Lv Y."/>
        </authorList>
    </citation>
    <scope>NUCLEOTIDE SEQUENCE [LARGE SCALE GENOMIC DNA]</scope>
    <source>
        <strain evidence="3 4">H3</strain>
    </source>
</reference>
<dbReference type="Pfam" id="PF06812">
    <property type="entry name" value="ImpA_N"/>
    <property type="match status" value="1"/>
</dbReference>
<feature type="domain" description="ImpA N-terminal" evidence="2">
    <location>
        <begin position="13"/>
        <end position="135"/>
    </location>
</feature>
<evidence type="ECO:0000256" key="1">
    <source>
        <dbReference type="SAM" id="MobiDB-lite"/>
    </source>
</evidence>
<gene>
    <name evidence="3" type="primary">tssA</name>
    <name evidence="3" type="ORF">VVD49_16195</name>
</gene>
<name>A0ABU6K6F0_9RHOO</name>
<feature type="region of interest" description="Disordered" evidence="1">
    <location>
        <begin position="257"/>
        <end position="296"/>
    </location>
</feature>
<keyword evidence="4" id="KW-1185">Reference proteome</keyword>
<dbReference type="PANTHER" id="PTHR37951:SF1">
    <property type="entry name" value="TYPE VI SECRETION SYSTEM COMPONENT TSSA1"/>
    <property type="match status" value="1"/>
</dbReference>
<dbReference type="InterPro" id="IPR010657">
    <property type="entry name" value="ImpA_N"/>
</dbReference>
<protein>
    <submittedName>
        <fullName evidence="3">Type VI secretion system protein TssA</fullName>
    </submittedName>
</protein>
<dbReference type="PANTHER" id="PTHR37951">
    <property type="entry name" value="CYTOPLASMIC PROTEIN-RELATED"/>
    <property type="match status" value="1"/>
</dbReference>
<accession>A0ABU6K6F0</accession>
<dbReference type="EMBL" id="JAYXHS010000003">
    <property type="protein sequence ID" value="MEC5387271.1"/>
    <property type="molecule type" value="Genomic_DNA"/>
</dbReference>
<dbReference type="NCBIfam" id="TIGR03363">
    <property type="entry name" value="VI_chp_8"/>
    <property type="match status" value="1"/>
</dbReference>
<evidence type="ECO:0000313" key="4">
    <source>
        <dbReference type="Proteomes" id="UP001331561"/>
    </source>
</evidence>
<dbReference type="RefSeq" id="WP_327600247.1">
    <property type="nucleotide sequence ID" value="NZ_JAYXHS010000003.1"/>
</dbReference>
<evidence type="ECO:0000259" key="2">
    <source>
        <dbReference type="Pfam" id="PF06812"/>
    </source>
</evidence>
<dbReference type="Proteomes" id="UP001331561">
    <property type="component" value="Unassembled WGS sequence"/>
</dbReference>